<organism evidence="1 2">
    <name type="scientific">Hymenobacter defluvii</name>
    <dbReference type="NCBI Taxonomy" id="2054411"/>
    <lineage>
        <taxon>Bacteria</taxon>
        <taxon>Pseudomonadati</taxon>
        <taxon>Bacteroidota</taxon>
        <taxon>Cytophagia</taxon>
        <taxon>Cytophagales</taxon>
        <taxon>Hymenobacteraceae</taxon>
        <taxon>Hymenobacter</taxon>
    </lineage>
</organism>
<gene>
    <name evidence="1" type="ORF">J4D97_20650</name>
</gene>
<sequence length="481" mass="52799">MKKQLLLGLGLSMLLATSCVDSLDDYNVDPKSPTTAPGTTFVSNAERNLVRTINSANINANPFRYYVQYWAATDYPQESRYQINTRSINTNYWNPLYRDVLLDLKEAKRNIETDVTISDDVKANQLASAEVLEIFTWATLVETFGNVPYTQALDISNPQPAYDDQKAIYDDLIKRLDAAIAQFKPNATGLGSADLLNNGDTGLWIKFANSLKLRMALTIADVNDAQAKTMAASVSGKVLASNADNVDLAFLSTFPNTNPLFEDLVRSGRNDFVGTSFFINKLKDLQDPRLSQYFNPVIEGGTTYTGGEYGVTNAYTDFSTPGNKLKEPTLPGVVMSYAQVEFMLAEAVARGYSVGGTVEEHYNAAVKASILEWGGTDAAANTYLSQPSVAYATAPGATYKEKIGVQKWIALYNQPTEAYKEWRRLDSPKLTKPSTAVSDIPLRYTYPIAEQSVNGANYSAAAAAIGGDQVTTALFWDKFRQ</sequence>
<dbReference type="EMBL" id="JAGETX010000023">
    <property type="protein sequence ID" value="MBO3273073.1"/>
    <property type="molecule type" value="Genomic_DNA"/>
</dbReference>
<evidence type="ECO:0000313" key="2">
    <source>
        <dbReference type="Proteomes" id="UP000670527"/>
    </source>
</evidence>
<protein>
    <submittedName>
        <fullName evidence="1">SusD/RagB family nutrient-binding outer membrane lipoprotein</fullName>
    </submittedName>
</protein>
<reference evidence="1 2" key="1">
    <citation type="submission" date="2021-03" db="EMBL/GenBank/DDBJ databases">
        <authorList>
            <person name="Kim M.K."/>
        </authorList>
    </citation>
    <scope>NUCLEOTIDE SEQUENCE [LARGE SCALE GENOMIC DNA]</scope>
    <source>
        <strain evidence="1 2">BT507</strain>
    </source>
</reference>
<name>A0ABS3TIR9_9BACT</name>
<dbReference type="SUPFAM" id="SSF48452">
    <property type="entry name" value="TPR-like"/>
    <property type="match status" value="1"/>
</dbReference>
<dbReference type="Proteomes" id="UP000670527">
    <property type="component" value="Unassembled WGS sequence"/>
</dbReference>
<dbReference type="InterPro" id="IPR011990">
    <property type="entry name" value="TPR-like_helical_dom_sf"/>
</dbReference>
<evidence type="ECO:0000313" key="1">
    <source>
        <dbReference type="EMBL" id="MBO3273073.1"/>
    </source>
</evidence>
<comment type="caution">
    <text evidence="1">The sequence shown here is derived from an EMBL/GenBank/DDBJ whole genome shotgun (WGS) entry which is preliminary data.</text>
</comment>
<keyword evidence="1" id="KW-0449">Lipoprotein</keyword>
<dbReference type="PROSITE" id="PS51257">
    <property type="entry name" value="PROKAR_LIPOPROTEIN"/>
    <property type="match status" value="1"/>
</dbReference>
<dbReference type="RefSeq" id="WP_208309219.1">
    <property type="nucleotide sequence ID" value="NZ_JAGETX010000023.1"/>
</dbReference>
<proteinExistence type="predicted"/>
<keyword evidence="2" id="KW-1185">Reference proteome</keyword>
<dbReference type="Gene3D" id="1.25.40.390">
    <property type="match status" value="1"/>
</dbReference>
<dbReference type="InterPro" id="IPR041662">
    <property type="entry name" value="SusD-like_2"/>
</dbReference>
<dbReference type="Pfam" id="PF12771">
    <property type="entry name" value="SusD-like_2"/>
    <property type="match status" value="1"/>
</dbReference>
<accession>A0ABS3TIR9</accession>